<dbReference type="EMBL" id="SPNV01000199">
    <property type="protein sequence ID" value="KAF5858594.1"/>
    <property type="molecule type" value="Genomic_DNA"/>
</dbReference>
<comment type="subcellular location">
    <subcellularLocation>
        <location evidence="1">Nucleus membrane</location>
    </subcellularLocation>
</comment>
<dbReference type="FunFam" id="3.30.710.10:FF:000026">
    <property type="entry name" value="E3 ubiquitin ligase complex SCF subunit"/>
    <property type="match status" value="1"/>
</dbReference>
<organism evidence="18 19">
    <name type="scientific">Petromyces alliaceus</name>
    <name type="common">Aspergillus alliaceus</name>
    <dbReference type="NCBI Taxonomy" id="209559"/>
    <lineage>
        <taxon>Eukaryota</taxon>
        <taxon>Fungi</taxon>
        <taxon>Dikarya</taxon>
        <taxon>Ascomycota</taxon>
        <taxon>Pezizomycotina</taxon>
        <taxon>Eurotiomycetes</taxon>
        <taxon>Eurotiomycetidae</taxon>
        <taxon>Eurotiales</taxon>
        <taxon>Aspergillaceae</taxon>
        <taxon>Aspergillus</taxon>
        <taxon>Aspergillus subgen. Circumdati</taxon>
    </lineage>
</organism>
<dbReference type="InterPro" id="IPR016072">
    <property type="entry name" value="Skp1_comp_dimer"/>
</dbReference>
<dbReference type="InterPro" id="IPR036296">
    <property type="entry name" value="SKP1-like_dim_sf"/>
</dbReference>
<dbReference type="Gene3D" id="3.30.710.10">
    <property type="entry name" value="Potassium Channel Kv1.1, Chain A"/>
    <property type="match status" value="1"/>
</dbReference>
<dbReference type="CDD" id="cd18322">
    <property type="entry name" value="BTB_POZ_SKP1"/>
    <property type="match status" value="1"/>
</dbReference>
<evidence type="ECO:0000256" key="9">
    <source>
        <dbReference type="ARBA" id="ARBA00023136"/>
    </source>
</evidence>
<evidence type="ECO:0000256" key="10">
    <source>
        <dbReference type="ARBA" id="ARBA00023242"/>
    </source>
</evidence>
<evidence type="ECO:0000256" key="13">
    <source>
        <dbReference type="ARBA" id="ARBA00045385"/>
    </source>
</evidence>
<evidence type="ECO:0000313" key="18">
    <source>
        <dbReference type="EMBL" id="KAF5858594.1"/>
    </source>
</evidence>
<feature type="domain" description="Man1/Src1-like C-terminal" evidence="17">
    <location>
        <begin position="133"/>
        <end position="341"/>
    </location>
</feature>
<evidence type="ECO:0000256" key="11">
    <source>
        <dbReference type="ARBA" id="ARBA00030035"/>
    </source>
</evidence>
<dbReference type="PANTHER" id="PTHR11165">
    <property type="entry name" value="SKP1"/>
    <property type="match status" value="1"/>
</dbReference>
<gene>
    <name evidence="18" type="ORF">ETB97_003987</name>
</gene>
<dbReference type="InterPro" id="IPR001232">
    <property type="entry name" value="SKP1-like"/>
</dbReference>
<feature type="compositionally biased region" description="Basic and acidic residues" evidence="14">
    <location>
        <begin position="63"/>
        <end position="73"/>
    </location>
</feature>
<evidence type="ECO:0000256" key="2">
    <source>
        <dbReference type="ARBA" id="ARBA00004906"/>
    </source>
</evidence>
<evidence type="ECO:0000313" key="19">
    <source>
        <dbReference type="Proteomes" id="UP000541154"/>
    </source>
</evidence>
<evidence type="ECO:0000256" key="3">
    <source>
        <dbReference type="ARBA" id="ARBA00009993"/>
    </source>
</evidence>
<dbReference type="InterPro" id="IPR011333">
    <property type="entry name" value="SKP1/BTB/POZ_sf"/>
</dbReference>
<dbReference type="AlphaFoldDB" id="A0A8H6A0A3"/>
<evidence type="ECO:0000259" key="15">
    <source>
        <dbReference type="Pfam" id="PF01466"/>
    </source>
</evidence>
<feature type="domain" description="SKP1 component dimerisation" evidence="15">
    <location>
        <begin position="427"/>
        <end position="474"/>
    </location>
</feature>
<evidence type="ECO:0000256" key="12">
    <source>
        <dbReference type="ARBA" id="ARBA00032114"/>
    </source>
</evidence>
<dbReference type="Pfam" id="PF09402">
    <property type="entry name" value="MSC"/>
    <property type="match status" value="1"/>
</dbReference>
<evidence type="ECO:0000256" key="1">
    <source>
        <dbReference type="ARBA" id="ARBA00004126"/>
    </source>
</evidence>
<comment type="pathway">
    <text evidence="2">Protein modification; protein ubiquitination.</text>
</comment>
<keyword evidence="9" id="KW-0472">Membrane</keyword>
<dbReference type="InterPro" id="IPR016073">
    <property type="entry name" value="Skp1_comp_POZ"/>
</dbReference>
<evidence type="ECO:0000256" key="5">
    <source>
        <dbReference type="ARBA" id="ARBA00018943"/>
    </source>
</evidence>
<dbReference type="Pfam" id="PF01466">
    <property type="entry name" value="Skp1"/>
    <property type="match status" value="1"/>
</dbReference>
<feature type="compositionally biased region" description="Polar residues" evidence="14">
    <location>
        <begin position="33"/>
        <end position="43"/>
    </location>
</feature>
<accession>A0A8H6A0A3</accession>
<dbReference type="SUPFAM" id="SSF81382">
    <property type="entry name" value="Skp1 dimerisation domain-like"/>
    <property type="match status" value="1"/>
</dbReference>
<reference evidence="18 19" key="1">
    <citation type="submission" date="2019-04" db="EMBL/GenBank/DDBJ databases">
        <title>Aspergillus burnettii sp. nov., novel species from soil in southeast Queensland.</title>
        <authorList>
            <person name="Gilchrist C.L.M."/>
            <person name="Pitt J.I."/>
            <person name="Lange L."/>
            <person name="Lacey H.J."/>
            <person name="Vuong D."/>
            <person name="Midgley D.J."/>
            <person name="Greenfield P."/>
            <person name="Bradbury M."/>
            <person name="Lacey E."/>
            <person name="Busk P.K."/>
            <person name="Pilgaard B."/>
            <person name="Chooi Y.H."/>
            <person name="Piggott A.M."/>
        </authorList>
    </citation>
    <scope>NUCLEOTIDE SEQUENCE [LARGE SCALE GENOMIC DNA]</scope>
    <source>
        <strain evidence="18 19">FRR 5400</strain>
    </source>
</reference>
<proteinExistence type="inferred from homology"/>
<keyword evidence="7" id="KW-0833">Ubl conjugation pathway</keyword>
<comment type="subunit">
    <text evidence="4">Component of the SCF (SKP1-CUL1-F-box protein) E3 ubiquitin ligase complexes.</text>
</comment>
<dbReference type="SUPFAM" id="SSF54695">
    <property type="entry name" value="POZ domain"/>
    <property type="match status" value="1"/>
</dbReference>
<dbReference type="SMART" id="SM00512">
    <property type="entry name" value="Skp1"/>
    <property type="match status" value="1"/>
</dbReference>
<dbReference type="GO" id="GO:0006511">
    <property type="term" value="P:ubiquitin-dependent protein catabolic process"/>
    <property type="evidence" value="ECO:0007669"/>
    <property type="project" value="InterPro"/>
</dbReference>
<evidence type="ECO:0000256" key="4">
    <source>
        <dbReference type="ARBA" id="ARBA00011194"/>
    </source>
</evidence>
<keyword evidence="8" id="KW-1133">Transmembrane helix</keyword>
<feature type="region of interest" description="Disordered" evidence="14">
    <location>
        <begin position="27"/>
        <end position="82"/>
    </location>
</feature>
<comment type="similarity">
    <text evidence="3">Belongs to the SKP1 family.</text>
</comment>
<keyword evidence="19" id="KW-1185">Reference proteome</keyword>
<evidence type="ECO:0000256" key="8">
    <source>
        <dbReference type="ARBA" id="ARBA00022989"/>
    </source>
</evidence>
<evidence type="ECO:0000259" key="17">
    <source>
        <dbReference type="Pfam" id="PF09402"/>
    </source>
</evidence>
<evidence type="ECO:0000259" key="16">
    <source>
        <dbReference type="Pfam" id="PF03931"/>
    </source>
</evidence>
<feature type="compositionally biased region" description="Basic and acidic residues" evidence="14">
    <location>
        <begin position="44"/>
        <end position="53"/>
    </location>
</feature>
<keyword evidence="10" id="KW-0539">Nucleus</keyword>
<comment type="function">
    <text evidence="13">Essential component of the SCF (SKP1-CUL1-F-box protein) E3 ubiquitin ligase complexes, which mediate the ubiquitination and subsequent proteasomal degradation of target proteins. Controls sulfur metabolite repression, probably by mediating the inactivation or degradation of the metR transcription factor.</text>
</comment>
<dbReference type="Proteomes" id="UP000541154">
    <property type="component" value="Unassembled WGS sequence"/>
</dbReference>
<sequence>MAFENHGSAADWGVPAVNPRPVTRMMLRKTRHNPSTGRSNSLKTEPDMEEQKPLSHFYPVLERPSDNSHESETSHIPGISERDERCVPINTTQAPAPRFQCTDSSKPVKYLLKRSTRNPLLSVKRQWVLPLISLAIFSVIGTWLRQEKIEVGFCGVGKPQWSSVESDVPHWVRTAVGPRCETCPQHATCYPDMVVRCADDFTSKSHWTSLGGLIPVPPTCEAASGRPLQSSMITRQTVEALRERRRQWACRGGSEVHGDVDFVGPSELEMKSEIAQQNANLAEAEFDTLWSGALQEAVAQGEIVRSGRGSSSTLALAPTSTTHLRLACALRRLLHSWFTEYADEDVARRSLLIQNMLEDLGEISQTVLKKVFEWCEHHRNDPGNSDKNGNGSSRETASIDQWDQEFMQVDQDIIFEIILAANYLDIKDLLDLGCKTVANMIKGKSPEEIRRMFHIPNDFTPEEEEQIRRENEWAEEYVVLLLANILGFTLFFSME</sequence>
<comment type="caution">
    <text evidence="18">The sequence shown here is derived from an EMBL/GenBank/DDBJ whole genome shotgun (WGS) entry which is preliminary data.</text>
</comment>
<protein>
    <recommendedName>
        <fullName evidence="5">E3 ubiquitin ligase complex SCF subunit sconC</fullName>
    </recommendedName>
    <alternativeName>
        <fullName evidence="12">Sulfur controller C</fullName>
    </alternativeName>
    <alternativeName>
        <fullName evidence="11">Sulfur metabolite repression control protein C</fullName>
    </alternativeName>
</protein>
<dbReference type="GO" id="GO:0031965">
    <property type="term" value="C:nuclear membrane"/>
    <property type="evidence" value="ECO:0007669"/>
    <property type="project" value="UniProtKB-SubCell"/>
</dbReference>
<dbReference type="Pfam" id="PF03931">
    <property type="entry name" value="Skp1_POZ"/>
    <property type="match status" value="1"/>
</dbReference>
<evidence type="ECO:0000256" key="6">
    <source>
        <dbReference type="ARBA" id="ARBA00022692"/>
    </source>
</evidence>
<dbReference type="InterPro" id="IPR018996">
    <property type="entry name" value="Man1/Src1-like_C"/>
</dbReference>
<keyword evidence="6" id="KW-0812">Transmembrane</keyword>
<evidence type="ECO:0000256" key="7">
    <source>
        <dbReference type="ARBA" id="ARBA00022786"/>
    </source>
</evidence>
<evidence type="ECO:0000256" key="14">
    <source>
        <dbReference type="SAM" id="MobiDB-lite"/>
    </source>
</evidence>
<feature type="domain" description="SKP1 component POZ" evidence="16">
    <location>
        <begin position="342"/>
        <end position="380"/>
    </location>
</feature>
<dbReference type="InterPro" id="IPR016897">
    <property type="entry name" value="SKP1"/>
</dbReference>
<name>A0A8H6A0A3_PETAA</name>